<dbReference type="OrthoDB" id="283197at2759"/>
<name>A0A078AV23_STYLE</name>
<evidence type="ECO:0000313" key="3">
    <source>
        <dbReference type="Proteomes" id="UP000039865"/>
    </source>
</evidence>
<reference evidence="2 3" key="1">
    <citation type="submission" date="2014-06" db="EMBL/GenBank/DDBJ databases">
        <authorList>
            <person name="Swart Estienne"/>
        </authorList>
    </citation>
    <scope>NUCLEOTIDE SEQUENCE [LARGE SCALE GENOMIC DNA]</scope>
    <source>
        <strain evidence="2 3">130c</strain>
    </source>
</reference>
<gene>
    <name evidence="2" type="primary">Contig4397.g4699</name>
    <name evidence="2" type="ORF">STYLEM_15337</name>
</gene>
<feature type="compositionally biased region" description="Basic and acidic residues" evidence="1">
    <location>
        <begin position="193"/>
        <end position="208"/>
    </location>
</feature>
<evidence type="ECO:0008006" key="4">
    <source>
        <dbReference type="Google" id="ProtNLM"/>
    </source>
</evidence>
<evidence type="ECO:0000256" key="1">
    <source>
        <dbReference type="SAM" id="MobiDB-lite"/>
    </source>
</evidence>
<dbReference type="Proteomes" id="UP000039865">
    <property type="component" value="Unassembled WGS sequence"/>
</dbReference>
<dbReference type="EMBL" id="CCKQ01014480">
    <property type="protein sequence ID" value="CDW86245.1"/>
    <property type="molecule type" value="Genomic_DNA"/>
</dbReference>
<feature type="region of interest" description="Disordered" evidence="1">
    <location>
        <begin position="148"/>
        <end position="208"/>
    </location>
</feature>
<proteinExistence type="predicted"/>
<dbReference type="InParanoid" id="A0A078AV23"/>
<accession>A0A078AV23</accession>
<evidence type="ECO:0000313" key="2">
    <source>
        <dbReference type="EMBL" id="CDW86245.1"/>
    </source>
</evidence>
<dbReference type="OMA" id="PWIYEKE"/>
<organism evidence="2 3">
    <name type="scientific">Stylonychia lemnae</name>
    <name type="common">Ciliate</name>
    <dbReference type="NCBI Taxonomy" id="5949"/>
    <lineage>
        <taxon>Eukaryota</taxon>
        <taxon>Sar</taxon>
        <taxon>Alveolata</taxon>
        <taxon>Ciliophora</taxon>
        <taxon>Intramacronucleata</taxon>
        <taxon>Spirotrichea</taxon>
        <taxon>Stichotrichia</taxon>
        <taxon>Sporadotrichida</taxon>
        <taxon>Oxytrichidae</taxon>
        <taxon>Stylonychinae</taxon>
        <taxon>Stylonychia</taxon>
    </lineage>
</organism>
<protein>
    <recommendedName>
        <fullName evidence="4">MRPL25 domain-containing protein</fullName>
    </recommendedName>
</protein>
<dbReference type="AlphaFoldDB" id="A0A078AV23"/>
<keyword evidence="3" id="KW-1185">Reference proteome</keyword>
<sequence>MWLKLLSRSSIEDLIKPQLVNGSWRRPAIGGKQKADLRQYFQKAGVPWIYEKETPDVHFESTYNRKPKGSAVERNYEVRLASIRRALSTQDERLDKMRQEKIQSKPYKGYDRLMAGVLKALNQGEGEQKRGSAKQQMLAQRAVELAEKKSLGIKGTSKKQGSKSGITSKGGHFGKKEREVFEMTKGNLGYEMGGKHTSEDANEDKKTK</sequence>